<keyword evidence="11" id="KW-1185">Reference proteome</keyword>
<dbReference type="HAMAP" id="MF_01471">
    <property type="entry name" value="Cas2"/>
    <property type="match status" value="1"/>
</dbReference>
<dbReference type="GO" id="GO:0016787">
    <property type="term" value="F:hydrolase activity"/>
    <property type="evidence" value="ECO:0007669"/>
    <property type="project" value="UniProtKB-KW"/>
</dbReference>
<keyword evidence="3 9" id="KW-0540">Nuclease</keyword>
<evidence type="ECO:0000313" key="11">
    <source>
        <dbReference type="Proteomes" id="UP000075670"/>
    </source>
</evidence>
<dbReference type="EC" id="3.1.-.-" evidence="9"/>
<comment type="subunit">
    <text evidence="9">Homodimer, forms a heterotetramer with a Cas1 homodimer.</text>
</comment>
<comment type="cofactor">
    <cofactor evidence="1 9">
        <name>Mg(2+)</name>
        <dbReference type="ChEBI" id="CHEBI:18420"/>
    </cofactor>
</comment>
<keyword evidence="6 9" id="KW-0378">Hydrolase</keyword>
<name>A0A151AXL5_9FIRM</name>
<dbReference type="GO" id="GO:0004521">
    <property type="term" value="F:RNA endonuclease activity"/>
    <property type="evidence" value="ECO:0007669"/>
    <property type="project" value="InterPro"/>
</dbReference>
<keyword evidence="5 9" id="KW-0255">Endonuclease</keyword>
<evidence type="ECO:0000256" key="8">
    <source>
        <dbReference type="ARBA" id="ARBA00023118"/>
    </source>
</evidence>
<evidence type="ECO:0000256" key="7">
    <source>
        <dbReference type="ARBA" id="ARBA00022842"/>
    </source>
</evidence>
<evidence type="ECO:0000256" key="3">
    <source>
        <dbReference type="ARBA" id="ARBA00022722"/>
    </source>
</evidence>
<dbReference type="GO" id="GO:0051607">
    <property type="term" value="P:defense response to virus"/>
    <property type="evidence" value="ECO:0007669"/>
    <property type="project" value="UniProtKB-UniRule"/>
</dbReference>
<evidence type="ECO:0000256" key="9">
    <source>
        <dbReference type="HAMAP-Rule" id="MF_01471"/>
    </source>
</evidence>
<keyword evidence="7 9" id="KW-0460">Magnesium</keyword>
<comment type="similarity">
    <text evidence="2 9">Belongs to the CRISPR-associated endoribonuclease Cas2 protein family.</text>
</comment>
<dbReference type="SUPFAM" id="SSF143430">
    <property type="entry name" value="TTP0101/SSO1404-like"/>
    <property type="match status" value="1"/>
</dbReference>
<sequence length="96" mass="11171">MVNIRVILIYDINTEDNDGKRRLVKIMKTSRKYLSHVQKSVFEGDITEGQISLLKREIMAIVNMKKDFVIIYSLRDGVKLNRDILTDTPDPTDNFL</sequence>
<keyword evidence="4 9" id="KW-0479">Metal-binding</keyword>
<comment type="function">
    <text evidence="9">CRISPR (clustered regularly interspaced short palindromic repeat), is an adaptive immune system that provides protection against mobile genetic elements (viruses, transposable elements and conjugative plasmids). CRISPR clusters contain sequences complementary to antecedent mobile elements and target invading nucleic acids. CRISPR clusters are transcribed and processed into CRISPR RNA (crRNA). Functions as a ssRNA-specific endoribonuclease. Involved in the integration of spacer DNA into the CRISPR cassette.</text>
</comment>
<dbReference type="CDD" id="cd09725">
    <property type="entry name" value="Cas2_I_II_III"/>
    <property type="match status" value="1"/>
</dbReference>
<evidence type="ECO:0000313" key="10">
    <source>
        <dbReference type="EMBL" id="KYH32292.1"/>
    </source>
</evidence>
<dbReference type="InterPro" id="IPR019199">
    <property type="entry name" value="Virulence_VapD/CRISPR_Cas2"/>
</dbReference>
<comment type="caution">
    <text evidence="10">The sequence shown here is derived from an EMBL/GenBank/DDBJ whole genome shotgun (WGS) entry which is preliminary data.</text>
</comment>
<evidence type="ECO:0000256" key="2">
    <source>
        <dbReference type="ARBA" id="ARBA00009959"/>
    </source>
</evidence>
<accession>A0A151AXL5</accession>
<reference evidence="10 11" key="1">
    <citation type="submission" date="2016-02" db="EMBL/GenBank/DDBJ databases">
        <title>Genome sequence of Moorella mulderi DSM 14980.</title>
        <authorList>
            <person name="Poehlein A."/>
            <person name="Daniel R."/>
        </authorList>
    </citation>
    <scope>NUCLEOTIDE SEQUENCE [LARGE SCALE GENOMIC DNA]</scope>
    <source>
        <strain evidence="10 11">DSM 14980</strain>
    </source>
</reference>
<dbReference type="PANTHER" id="PTHR34405:SF1">
    <property type="entry name" value="CRISPR-ASSOCIATED ENDORIBONUCLEASE CAS2"/>
    <property type="match status" value="1"/>
</dbReference>
<dbReference type="RefSeq" id="WP_236713034.1">
    <property type="nucleotide sequence ID" value="NZ_LTBC01000004.1"/>
</dbReference>
<dbReference type="InterPro" id="IPR021127">
    <property type="entry name" value="CRISPR_associated_Cas2"/>
</dbReference>
<feature type="binding site" evidence="9">
    <location>
        <position position="11"/>
    </location>
    <ligand>
        <name>Mg(2+)</name>
        <dbReference type="ChEBI" id="CHEBI:18420"/>
        <note>catalytic</note>
    </ligand>
</feature>
<gene>
    <name evidence="9 10" type="primary">cas2</name>
    <name evidence="10" type="ORF">MOMUL_15130</name>
</gene>
<organism evidence="10 11">
    <name type="scientific">Moorella mulderi DSM 14980</name>
    <dbReference type="NCBI Taxonomy" id="1122241"/>
    <lineage>
        <taxon>Bacteria</taxon>
        <taxon>Bacillati</taxon>
        <taxon>Bacillota</taxon>
        <taxon>Clostridia</taxon>
        <taxon>Neomoorellales</taxon>
        <taxon>Neomoorellaceae</taxon>
        <taxon>Neomoorella</taxon>
    </lineage>
</organism>
<evidence type="ECO:0000256" key="4">
    <source>
        <dbReference type="ARBA" id="ARBA00022723"/>
    </source>
</evidence>
<dbReference type="PATRIC" id="fig|1122241.3.peg.1593"/>
<evidence type="ECO:0000256" key="1">
    <source>
        <dbReference type="ARBA" id="ARBA00001946"/>
    </source>
</evidence>
<dbReference type="Gene3D" id="3.30.70.240">
    <property type="match status" value="1"/>
</dbReference>
<dbReference type="EMBL" id="LTBC01000004">
    <property type="protein sequence ID" value="KYH32292.1"/>
    <property type="molecule type" value="Genomic_DNA"/>
</dbReference>
<evidence type="ECO:0000256" key="5">
    <source>
        <dbReference type="ARBA" id="ARBA00022759"/>
    </source>
</evidence>
<dbReference type="NCBIfam" id="TIGR01573">
    <property type="entry name" value="cas2"/>
    <property type="match status" value="1"/>
</dbReference>
<dbReference type="PANTHER" id="PTHR34405">
    <property type="entry name" value="CRISPR-ASSOCIATED ENDORIBONUCLEASE CAS2"/>
    <property type="match status" value="1"/>
</dbReference>
<dbReference type="GO" id="GO:0043571">
    <property type="term" value="P:maintenance of CRISPR repeat elements"/>
    <property type="evidence" value="ECO:0007669"/>
    <property type="project" value="UniProtKB-UniRule"/>
</dbReference>
<proteinExistence type="inferred from homology"/>
<keyword evidence="8 9" id="KW-0051">Antiviral defense</keyword>
<evidence type="ECO:0000256" key="6">
    <source>
        <dbReference type="ARBA" id="ARBA00022801"/>
    </source>
</evidence>
<protein>
    <recommendedName>
        <fullName evidence="9">CRISPR-associated endoribonuclease Cas2</fullName>
        <ecNumber evidence="9">3.1.-.-</ecNumber>
    </recommendedName>
</protein>
<dbReference type="Proteomes" id="UP000075670">
    <property type="component" value="Unassembled WGS sequence"/>
</dbReference>
<dbReference type="Pfam" id="PF09827">
    <property type="entry name" value="CRISPR_Cas2"/>
    <property type="match status" value="1"/>
</dbReference>
<dbReference type="AlphaFoldDB" id="A0A151AXL5"/>
<dbReference type="GO" id="GO:0046872">
    <property type="term" value="F:metal ion binding"/>
    <property type="evidence" value="ECO:0007669"/>
    <property type="project" value="UniProtKB-UniRule"/>
</dbReference>